<evidence type="ECO:0000313" key="3">
    <source>
        <dbReference type="EMBL" id="WLQ35282.1"/>
    </source>
</evidence>
<proteinExistence type="predicted"/>
<evidence type="ECO:0000256" key="1">
    <source>
        <dbReference type="SAM" id="MobiDB-lite"/>
    </source>
</evidence>
<gene>
    <name evidence="3" type="ORF">P8A18_18460</name>
</gene>
<keyword evidence="2" id="KW-0472">Membrane</keyword>
<dbReference type="Proteomes" id="UP001239522">
    <property type="component" value="Chromosome"/>
</dbReference>
<evidence type="ECO:0008006" key="5">
    <source>
        <dbReference type="Google" id="ProtNLM"/>
    </source>
</evidence>
<dbReference type="RefSeq" id="WP_306055939.1">
    <property type="nucleotide sequence ID" value="NZ_CP120997.1"/>
</dbReference>
<keyword evidence="2" id="KW-1133">Transmembrane helix</keyword>
<accession>A0ABY9HL83</accession>
<protein>
    <recommendedName>
        <fullName evidence="5">Secreted protein</fullName>
    </recommendedName>
</protein>
<evidence type="ECO:0000256" key="2">
    <source>
        <dbReference type="SAM" id="Phobius"/>
    </source>
</evidence>
<feature type="compositionally biased region" description="Basic and acidic residues" evidence="1">
    <location>
        <begin position="75"/>
        <end position="88"/>
    </location>
</feature>
<dbReference type="EMBL" id="CP120997">
    <property type="protein sequence ID" value="WLQ35282.1"/>
    <property type="molecule type" value="Genomic_DNA"/>
</dbReference>
<keyword evidence="2" id="KW-0812">Transmembrane</keyword>
<sequence>MDQFLPLLVCVGVLATVMGFLGWVAVSVRRRGAAGAAMQAAMASYDEAFRATAHESYYEIRAQADRKAPMASPDDPWRPVYDRRDRTHATGARGSRRHRNAFVRWWRHSG</sequence>
<feature type="transmembrane region" description="Helical" evidence="2">
    <location>
        <begin position="6"/>
        <end position="28"/>
    </location>
</feature>
<organism evidence="3 4">
    <name type="scientific">Streptomyces castrisilvae</name>
    <dbReference type="NCBI Taxonomy" id="3033811"/>
    <lineage>
        <taxon>Bacteria</taxon>
        <taxon>Bacillati</taxon>
        <taxon>Actinomycetota</taxon>
        <taxon>Actinomycetes</taxon>
        <taxon>Kitasatosporales</taxon>
        <taxon>Streptomycetaceae</taxon>
        <taxon>Streptomyces</taxon>
    </lineage>
</organism>
<feature type="region of interest" description="Disordered" evidence="1">
    <location>
        <begin position="68"/>
        <end position="95"/>
    </location>
</feature>
<keyword evidence="4" id="KW-1185">Reference proteome</keyword>
<evidence type="ECO:0000313" key="4">
    <source>
        <dbReference type="Proteomes" id="UP001239522"/>
    </source>
</evidence>
<reference evidence="3 4" key="1">
    <citation type="submission" date="2023-03" db="EMBL/GenBank/DDBJ databases">
        <title>Isolation and description of six Streptomyces strains from soil environments, able to metabolize different microbial glucans.</title>
        <authorList>
            <person name="Widen T."/>
            <person name="Larsbrink J."/>
        </authorList>
    </citation>
    <scope>NUCLEOTIDE SEQUENCE [LARGE SCALE GENOMIC DNA]</scope>
    <source>
        <strain evidence="3 4">Mut1</strain>
    </source>
</reference>
<name>A0ABY9HL83_9ACTN</name>